<dbReference type="InterPro" id="IPR012296">
    <property type="entry name" value="Nuclease_put_TT1808"/>
</dbReference>
<dbReference type="CDD" id="cd06260">
    <property type="entry name" value="DUF820-like"/>
    <property type="match status" value="1"/>
</dbReference>
<feature type="domain" description="Putative restriction endonuclease" evidence="1">
    <location>
        <begin position="10"/>
        <end position="178"/>
    </location>
</feature>
<dbReference type="InterPro" id="IPR011335">
    <property type="entry name" value="Restrct_endonuc-II-like"/>
</dbReference>
<dbReference type="EMBL" id="CADCTK010000131">
    <property type="protein sequence ID" value="CAA9220264.1"/>
    <property type="molecule type" value="Genomic_DNA"/>
</dbReference>
<evidence type="ECO:0000313" key="2">
    <source>
        <dbReference type="EMBL" id="CAA9220264.1"/>
    </source>
</evidence>
<dbReference type="PANTHER" id="PTHR34107">
    <property type="entry name" value="SLL0198 PROTEIN-RELATED"/>
    <property type="match status" value="1"/>
</dbReference>
<gene>
    <name evidence="2" type="ORF">AVDCRST_MAG26-501</name>
</gene>
<dbReference type="PANTHER" id="PTHR34107:SF4">
    <property type="entry name" value="SLL1222 PROTEIN"/>
    <property type="match status" value="1"/>
</dbReference>
<organism evidence="2">
    <name type="scientific">uncultured Chloroflexia bacterium</name>
    <dbReference type="NCBI Taxonomy" id="1672391"/>
    <lineage>
        <taxon>Bacteria</taxon>
        <taxon>Bacillati</taxon>
        <taxon>Chloroflexota</taxon>
        <taxon>Chloroflexia</taxon>
        <taxon>environmental samples</taxon>
    </lineage>
</organism>
<proteinExistence type="predicted"/>
<dbReference type="InterPro" id="IPR008538">
    <property type="entry name" value="Uma2"/>
</dbReference>
<dbReference type="Pfam" id="PF05685">
    <property type="entry name" value="Uma2"/>
    <property type="match status" value="1"/>
</dbReference>
<name>A0A6J4HBF6_9CHLR</name>
<accession>A0A6J4HBF6</accession>
<sequence length="183" mass="19878">MSAKTEATVEDLLAVPDNAKAELVDGEVVSMSPTGGLPGYAADEIYASLREYTRRTGSGLAVGDNRAFVVNLPKRKSFSPDAAYYTGSRPTMRYFDGAPVFAVEVRSENDYGGQAEREIARKRADYFAAGTLVVWDVDLLGEDVVRVYRVGAPDTPTIYRRGNLAEAEPAVPGWSMAVNDLFL</sequence>
<reference evidence="2" key="1">
    <citation type="submission" date="2020-02" db="EMBL/GenBank/DDBJ databases">
        <authorList>
            <person name="Meier V. D."/>
        </authorList>
    </citation>
    <scope>NUCLEOTIDE SEQUENCE</scope>
    <source>
        <strain evidence="2">AVDCRST_MAG26</strain>
    </source>
</reference>
<protein>
    <recommendedName>
        <fullName evidence="1">Putative restriction endonuclease domain-containing protein</fullName>
    </recommendedName>
</protein>
<dbReference type="AlphaFoldDB" id="A0A6J4HBF6"/>
<dbReference type="SUPFAM" id="SSF52980">
    <property type="entry name" value="Restriction endonuclease-like"/>
    <property type="match status" value="1"/>
</dbReference>
<evidence type="ECO:0000259" key="1">
    <source>
        <dbReference type="Pfam" id="PF05685"/>
    </source>
</evidence>
<dbReference type="Gene3D" id="3.90.1570.10">
    <property type="entry name" value="tt1808, chain A"/>
    <property type="match status" value="1"/>
</dbReference>